<dbReference type="GeneID" id="92361936"/>
<name>A0A836HLQ4_9TRYP</name>
<sequence length="208" mass="24394">MTLRQRWNSSARCDTEGQCTDPLQRLLARNLQRRGVAAVLKKRRAPPHARPRSMSPDAREARRRHELARSAQEMIDLERYERRQLATLARKRFHAIASLFFGTVAENLIACELSGRRRLFRQWQEGHCYLAASMGSELRRLTSMTPQGFKAVCRLIHSEAVKRRRIQVTEEEDRDLYARFMYVEQLKMLGKESNECRRRAVWPPCRAA</sequence>
<proteinExistence type="predicted"/>
<evidence type="ECO:0000256" key="1">
    <source>
        <dbReference type="SAM" id="MobiDB-lite"/>
    </source>
</evidence>
<dbReference type="SMR" id="A0A836HLQ4"/>
<dbReference type="KEGG" id="loi:92361936"/>
<protein>
    <submittedName>
        <fullName evidence="2">Uncharacterized protein</fullName>
    </submittedName>
</protein>
<accession>A0A836HLQ4</accession>
<evidence type="ECO:0000313" key="3">
    <source>
        <dbReference type="Proteomes" id="UP000674143"/>
    </source>
</evidence>
<dbReference type="RefSeq" id="XP_067063642.1">
    <property type="nucleotide sequence ID" value="XM_067208002.1"/>
</dbReference>
<dbReference type="EMBL" id="JAFHLR010000020">
    <property type="protein sequence ID" value="KAG5480311.1"/>
    <property type="molecule type" value="Genomic_DNA"/>
</dbReference>
<evidence type="ECO:0000313" key="2">
    <source>
        <dbReference type="EMBL" id="KAG5480311.1"/>
    </source>
</evidence>
<feature type="region of interest" description="Disordered" evidence="1">
    <location>
        <begin position="39"/>
        <end position="62"/>
    </location>
</feature>
<feature type="compositionally biased region" description="Basic residues" evidence="1">
    <location>
        <begin position="40"/>
        <end position="51"/>
    </location>
</feature>
<comment type="caution">
    <text evidence="2">The sequence shown here is derived from an EMBL/GenBank/DDBJ whole genome shotgun (WGS) entry which is preliminary data.</text>
</comment>
<reference evidence="2 3" key="1">
    <citation type="submission" date="2021-02" db="EMBL/GenBank/DDBJ databases">
        <title>Leishmania (Mundinia) orientalis Genome sequencing and assembly.</title>
        <authorList>
            <person name="Almutairi H."/>
            <person name="Gatherer D."/>
        </authorList>
    </citation>
    <scope>NUCLEOTIDE SEQUENCE [LARGE SCALE GENOMIC DNA]</scope>
    <source>
        <strain evidence="2">LSCM4</strain>
    </source>
</reference>
<keyword evidence="3" id="KW-1185">Reference proteome</keyword>
<dbReference type="AlphaFoldDB" id="A0A836HLQ4"/>
<organism evidence="2 3">
    <name type="scientific">Leishmania orientalis</name>
    <dbReference type="NCBI Taxonomy" id="2249476"/>
    <lineage>
        <taxon>Eukaryota</taxon>
        <taxon>Discoba</taxon>
        <taxon>Euglenozoa</taxon>
        <taxon>Kinetoplastea</taxon>
        <taxon>Metakinetoplastina</taxon>
        <taxon>Trypanosomatida</taxon>
        <taxon>Trypanosomatidae</taxon>
        <taxon>Leishmaniinae</taxon>
        <taxon>Leishmania</taxon>
    </lineage>
</organism>
<gene>
    <name evidence="2" type="ORF">LSCM4_06077</name>
</gene>
<dbReference type="Proteomes" id="UP000674143">
    <property type="component" value="Chromosome 20"/>
</dbReference>